<evidence type="ECO:0000256" key="1">
    <source>
        <dbReference type="PROSITE-ProRule" id="PRU00042"/>
    </source>
</evidence>
<evidence type="ECO:0000313" key="3">
    <source>
        <dbReference type="EMBL" id="CAG8808162.1"/>
    </source>
</evidence>
<dbReference type="PROSITE" id="PS00028">
    <property type="entry name" value="ZINC_FINGER_C2H2_1"/>
    <property type="match status" value="1"/>
</dbReference>
<feature type="non-terminal residue" evidence="3">
    <location>
        <position position="106"/>
    </location>
</feature>
<dbReference type="AlphaFoldDB" id="A0A9N9K4A2"/>
<comment type="caution">
    <text evidence="3">The sequence shown here is derived from an EMBL/GenBank/DDBJ whole genome shotgun (WGS) entry which is preliminary data.</text>
</comment>
<dbReference type="InterPro" id="IPR013087">
    <property type="entry name" value="Znf_C2H2_type"/>
</dbReference>
<organism evidence="3 4">
    <name type="scientific">Dentiscutata erythropus</name>
    <dbReference type="NCBI Taxonomy" id="1348616"/>
    <lineage>
        <taxon>Eukaryota</taxon>
        <taxon>Fungi</taxon>
        <taxon>Fungi incertae sedis</taxon>
        <taxon>Mucoromycota</taxon>
        <taxon>Glomeromycotina</taxon>
        <taxon>Glomeromycetes</taxon>
        <taxon>Diversisporales</taxon>
        <taxon>Gigasporaceae</taxon>
        <taxon>Dentiscutata</taxon>
    </lineage>
</organism>
<evidence type="ECO:0000313" key="4">
    <source>
        <dbReference type="Proteomes" id="UP000789405"/>
    </source>
</evidence>
<dbReference type="GO" id="GO:0008270">
    <property type="term" value="F:zinc ion binding"/>
    <property type="evidence" value="ECO:0007669"/>
    <property type="project" value="UniProtKB-KW"/>
</dbReference>
<accession>A0A9N9K4A2</accession>
<name>A0A9N9K4A2_9GLOM</name>
<dbReference type="EMBL" id="CAJVPY010043422">
    <property type="protein sequence ID" value="CAG8808162.1"/>
    <property type="molecule type" value="Genomic_DNA"/>
</dbReference>
<keyword evidence="4" id="KW-1185">Reference proteome</keyword>
<dbReference type="OrthoDB" id="2442841at2759"/>
<gene>
    <name evidence="3" type="ORF">DERYTH_LOCUS24822</name>
</gene>
<feature type="non-terminal residue" evidence="3">
    <location>
        <position position="1"/>
    </location>
</feature>
<dbReference type="Proteomes" id="UP000789405">
    <property type="component" value="Unassembled WGS sequence"/>
</dbReference>
<dbReference type="PROSITE" id="PS50157">
    <property type="entry name" value="ZINC_FINGER_C2H2_2"/>
    <property type="match status" value="1"/>
</dbReference>
<reference evidence="3" key="1">
    <citation type="submission" date="2021-06" db="EMBL/GenBank/DDBJ databases">
        <authorList>
            <person name="Kallberg Y."/>
            <person name="Tangrot J."/>
            <person name="Rosling A."/>
        </authorList>
    </citation>
    <scope>NUCLEOTIDE SEQUENCE</scope>
    <source>
        <strain evidence="3">MA453B</strain>
    </source>
</reference>
<evidence type="ECO:0000259" key="2">
    <source>
        <dbReference type="PROSITE" id="PS50157"/>
    </source>
</evidence>
<protein>
    <submittedName>
        <fullName evidence="3">11577_t:CDS:1</fullName>
    </submittedName>
</protein>
<feature type="domain" description="C2H2-type" evidence="2">
    <location>
        <begin position="57"/>
        <end position="86"/>
    </location>
</feature>
<keyword evidence="1" id="KW-0863">Zinc-finger</keyword>
<proteinExistence type="predicted"/>
<sequence length="106" mass="12316">PNVALLLDQNNGFLPPIMKSKNQHYTNPIHALQYYDKLKILSYNCCCPSISQELHQRLCNTACGKYFPTLKYLANHKQSKHCSKHERLPRQMTNYNSAEDVMYSNP</sequence>
<keyword evidence="1" id="KW-0862">Zinc</keyword>
<keyword evidence="1" id="KW-0479">Metal-binding</keyword>